<dbReference type="Proteomes" id="UP000259570">
    <property type="component" value="Unassembled WGS sequence"/>
</dbReference>
<evidence type="ECO:0000313" key="3">
    <source>
        <dbReference type="Proteomes" id="UP000259570"/>
    </source>
</evidence>
<sequence>MRATGARALERPRRKRGPGRGAGVRVRGRSLRVTPAARGFARTPIRPCGAPSPSGRREALEAGIEAPLPPGEQLS</sequence>
<protein>
    <submittedName>
        <fullName evidence="2">Uncharacterized protein</fullName>
    </submittedName>
</protein>
<name>A0A3E1KJA2_9XANT</name>
<dbReference type="AlphaFoldDB" id="A0A3E1KJA2"/>
<accession>A0A3E1KJA2</accession>
<reference evidence="2 3" key="1">
    <citation type="submission" date="2018-08" db="EMBL/GenBank/DDBJ databases">
        <title>Genome sequencing of X. nasturtii WHRI 8984.</title>
        <authorList>
            <person name="Studholme D.J."/>
            <person name="Mchugh J."/>
            <person name="Vicente J."/>
        </authorList>
    </citation>
    <scope>NUCLEOTIDE SEQUENCE [LARGE SCALE GENOMIC DNA]</scope>
    <source>
        <strain evidence="2 3">WHRI 8984</strain>
    </source>
</reference>
<organism evidence="2 3">
    <name type="scientific">Xanthomonas nasturtii</name>
    <dbReference type="NCBI Taxonomy" id="1843581"/>
    <lineage>
        <taxon>Bacteria</taxon>
        <taxon>Pseudomonadati</taxon>
        <taxon>Pseudomonadota</taxon>
        <taxon>Gammaproteobacteria</taxon>
        <taxon>Lysobacterales</taxon>
        <taxon>Lysobacteraceae</taxon>
        <taxon>Xanthomonas</taxon>
    </lineage>
</organism>
<feature type="region of interest" description="Disordered" evidence="1">
    <location>
        <begin position="1"/>
        <end position="75"/>
    </location>
</feature>
<proteinExistence type="predicted"/>
<gene>
    <name evidence="2" type="ORF">DZD52_11320</name>
</gene>
<comment type="caution">
    <text evidence="2">The sequence shown here is derived from an EMBL/GenBank/DDBJ whole genome shotgun (WGS) entry which is preliminary data.</text>
</comment>
<dbReference type="EMBL" id="QUZM01000019">
    <property type="protein sequence ID" value="RFF38784.1"/>
    <property type="molecule type" value="Genomic_DNA"/>
</dbReference>
<evidence type="ECO:0000313" key="2">
    <source>
        <dbReference type="EMBL" id="RFF38784.1"/>
    </source>
</evidence>
<evidence type="ECO:0000256" key="1">
    <source>
        <dbReference type="SAM" id="MobiDB-lite"/>
    </source>
</evidence>